<reference evidence="5 6" key="1">
    <citation type="submission" date="2014-11" db="EMBL/GenBank/DDBJ databases">
        <title>Draft Genome Sequences of Paenibacillus polymyxa NRRL B-30509 and Paenibacillus terrae NRRL B-30644, Strains from a Poultry Environment that Produce Tridecaptin A and Paenicidins.</title>
        <authorList>
            <person name="van Belkum M.J."/>
            <person name="Lohans C.T."/>
            <person name="Vederas J.C."/>
        </authorList>
    </citation>
    <scope>NUCLEOTIDE SEQUENCE [LARGE SCALE GENOMIC DNA]</scope>
    <source>
        <strain evidence="5 6">NRRL B-30644</strain>
    </source>
</reference>
<dbReference type="GO" id="GO:0050661">
    <property type="term" value="F:NADP binding"/>
    <property type="evidence" value="ECO:0007669"/>
    <property type="project" value="InterPro"/>
</dbReference>
<dbReference type="Proteomes" id="UP000032534">
    <property type="component" value="Unassembled WGS sequence"/>
</dbReference>
<dbReference type="RefSeq" id="WP_044646849.1">
    <property type="nucleotide sequence ID" value="NZ_JTHP01000028.1"/>
</dbReference>
<dbReference type="GO" id="GO:0016491">
    <property type="term" value="F:oxidoreductase activity"/>
    <property type="evidence" value="ECO:0007669"/>
    <property type="project" value="UniProtKB-KW"/>
</dbReference>
<dbReference type="InterPro" id="IPR051265">
    <property type="entry name" value="HIBADH-related_NP60_sf"/>
</dbReference>
<keyword evidence="6" id="KW-1185">Reference proteome</keyword>
<accession>A0A0D7X0X4</accession>
<comment type="caution">
    <text evidence="5">The sequence shown here is derived from an EMBL/GenBank/DDBJ whole genome shotgun (WGS) entry which is preliminary data.</text>
</comment>
<feature type="domain" description="6-phosphogluconate dehydrogenase NADP-binding" evidence="3">
    <location>
        <begin position="4"/>
        <end position="160"/>
    </location>
</feature>
<dbReference type="OrthoDB" id="9786703at2"/>
<dbReference type="GO" id="GO:0003677">
    <property type="term" value="F:DNA binding"/>
    <property type="evidence" value="ECO:0007669"/>
    <property type="project" value="TreeGrafter"/>
</dbReference>
<organism evidence="5 6">
    <name type="scientific">Paenibacillus terrae</name>
    <dbReference type="NCBI Taxonomy" id="159743"/>
    <lineage>
        <taxon>Bacteria</taxon>
        <taxon>Bacillati</taxon>
        <taxon>Bacillota</taxon>
        <taxon>Bacilli</taxon>
        <taxon>Bacillales</taxon>
        <taxon>Paenibacillaceae</taxon>
        <taxon>Paenibacillus</taxon>
    </lineage>
</organism>
<dbReference type="Pfam" id="PF21761">
    <property type="entry name" value="RedAm-like_C"/>
    <property type="match status" value="1"/>
</dbReference>
<dbReference type="GO" id="GO:0000785">
    <property type="term" value="C:chromatin"/>
    <property type="evidence" value="ECO:0007669"/>
    <property type="project" value="TreeGrafter"/>
</dbReference>
<dbReference type="PANTHER" id="PTHR43580:SF2">
    <property type="entry name" value="CYTOKINE-LIKE NUCLEAR FACTOR N-PAC"/>
    <property type="match status" value="1"/>
</dbReference>
<dbReference type="Gene3D" id="3.40.50.720">
    <property type="entry name" value="NAD(P)-binding Rossmann-like Domain"/>
    <property type="match status" value="1"/>
</dbReference>
<dbReference type="GO" id="GO:0031491">
    <property type="term" value="F:nucleosome binding"/>
    <property type="evidence" value="ECO:0007669"/>
    <property type="project" value="TreeGrafter"/>
</dbReference>
<dbReference type="InterPro" id="IPR006115">
    <property type="entry name" value="6PGDH_NADP-bd"/>
</dbReference>
<dbReference type="InterPro" id="IPR013328">
    <property type="entry name" value="6PGD_dom2"/>
</dbReference>
<dbReference type="PANTHER" id="PTHR43580">
    <property type="entry name" value="OXIDOREDUCTASE GLYR1-RELATED"/>
    <property type="match status" value="1"/>
</dbReference>
<name>A0A0D7X0X4_9BACL</name>
<comment type="similarity">
    <text evidence="1">Belongs to the HIBADH-related family.</text>
</comment>
<dbReference type="Pfam" id="PF03446">
    <property type="entry name" value="NAD_binding_2"/>
    <property type="match status" value="1"/>
</dbReference>
<evidence type="ECO:0000256" key="1">
    <source>
        <dbReference type="ARBA" id="ARBA00009080"/>
    </source>
</evidence>
<dbReference type="InterPro" id="IPR036291">
    <property type="entry name" value="NAD(P)-bd_dom_sf"/>
</dbReference>
<feature type="domain" description="NADPH-dependent reductive aminase-like C-terminal" evidence="4">
    <location>
        <begin position="165"/>
        <end position="287"/>
    </location>
</feature>
<evidence type="ECO:0000259" key="3">
    <source>
        <dbReference type="Pfam" id="PF03446"/>
    </source>
</evidence>
<evidence type="ECO:0000313" key="6">
    <source>
        <dbReference type="Proteomes" id="UP000032534"/>
    </source>
</evidence>
<dbReference type="InterPro" id="IPR048666">
    <property type="entry name" value="RedAm-like_C"/>
</dbReference>
<dbReference type="PATRIC" id="fig|159743.3.peg.3282"/>
<proteinExistence type="inferred from homology"/>
<evidence type="ECO:0000313" key="5">
    <source>
        <dbReference type="EMBL" id="KJD44854.1"/>
    </source>
</evidence>
<protein>
    <submittedName>
        <fullName evidence="5">3-hydroxyisobutyrate dehydrogenase</fullName>
    </submittedName>
</protein>
<dbReference type="GO" id="GO:0140673">
    <property type="term" value="P:transcription elongation-coupled chromatin remodeling"/>
    <property type="evidence" value="ECO:0007669"/>
    <property type="project" value="TreeGrafter"/>
</dbReference>
<dbReference type="AlphaFoldDB" id="A0A0D7X0X4"/>
<dbReference type="PIRSF" id="PIRSF000103">
    <property type="entry name" value="HIBADH"/>
    <property type="match status" value="1"/>
</dbReference>
<dbReference type="InterPro" id="IPR015815">
    <property type="entry name" value="HIBADH-related"/>
</dbReference>
<evidence type="ECO:0000256" key="2">
    <source>
        <dbReference type="ARBA" id="ARBA00023002"/>
    </source>
</evidence>
<keyword evidence="2" id="KW-0560">Oxidoreductase</keyword>
<dbReference type="Gene3D" id="1.10.1040.10">
    <property type="entry name" value="N-(1-d-carboxylethyl)-l-norvaline Dehydrogenase, domain 2"/>
    <property type="match status" value="1"/>
</dbReference>
<evidence type="ECO:0000259" key="4">
    <source>
        <dbReference type="Pfam" id="PF21761"/>
    </source>
</evidence>
<sequence length="287" mass="30531">MNSVSVIGLGSMGVAIAQSLLQSGYRVTVWNRTSEKAELIVKAGAVLAPNAAAAISASAVSIICVSDYAASYDILDTDEVKVDMAGRILIQLSTGSPQQARDYEAWTQKHHAEYIDGAIVASPTQMGQPEATIFSSGSPAAFQKCEPLLKSLAGNVLYLGGQVSAASTTDLAFLSYLFGSYLGFFHAARILESDDLRVDTFGAMIAQISPVIGGVIKYESELIQSGAYDKPQSSVNMSMVTVDLLMEQAREAGMNNEFPVFAQGLFKKALDAGYGEEEVCALIKVMR</sequence>
<gene>
    <name evidence="5" type="ORF">QD47_14735</name>
</gene>
<dbReference type="SUPFAM" id="SSF51735">
    <property type="entry name" value="NAD(P)-binding Rossmann-fold domains"/>
    <property type="match status" value="1"/>
</dbReference>
<dbReference type="EMBL" id="JTHP01000028">
    <property type="protein sequence ID" value="KJD44854.1"/>
    <property type="molecule type" value="Genomic_DNA"/>
</dbReference>